<gene>
    <name evidence="2" type="ORF">LNINA_LOCUS8496</name>
</gene>
<evidence type="ECO:0000256" key="1">
    <source>
        <dbReference type="SAM" id="MobiDB-lite"/>
    </source>
</evidence>
<comment type="caution">
    <text evidence="2">The sequence shown here is derived from an EMBL/GenBank/DDBJ whole genome shotgun (WGS) entry which is preliminary data.</text>
</comment>
<keyword evidence="3" id="KW-1185">Reference proteome</keyword>
<accession>A0AAV1JKQ1</accession>
<evidence type="ECO:0000313" key="2">
    <source>
        <dbReference type="EMBL" id="CAK1549171.1"/>
    </source>
</evidence>
<dbReference type="AlphaFoldDB" id="A0AAV1JKQ1"/>
<name>A0AAV1JKQ1_9NEOP</name>
<dbReference type="Proteomes" id="UP001497472">
    <property type="component" value="Unassembled WGS sequence"/>
</dbReference>
<sequence length="432" mass="47881">MSISSSMSEGPALPTGADIIDLDRYMRSSVRPSLPRSGRTEHLVVDAGALGRRQVSPSTCSGRGSSSEGPRISPIQYAPINTGQYPPPHKRYSHDSGVSDGSFVRRKQRNRRVNEGNRVRESSRHSGSSIREFRAVCERTLKEQQQQIARVAQICERLATADPERKRHTADIRDERVKHSTVREDRARQPPSQHATSEPAATGIAKPPGQDKVPGSGGSSDSSELSSSSRTTSSRRRKRKDKHLNESCKTYKIIMRKLEELSRVFAARRPPPQPSSMVRALSSGTVSLRDKLVATEPHENATTVQTMLCSGSAVAARTREKRLEFSQANKLDIAPARPNNVLVHSIVESDSSGCSVRKLNQCGFDLDDPVHLYAQAKRLNPHMTRPGCYTVTEENATRERGRVGGRVSLCSLCRSYWRSLWRCLPSYVAKDC</sequence>
<feature type="region of interest" description="Disordered" evidence="1">
    <location>
        <begin position="46"/>
        <end position="129"/>
    </location>
</feature>
<feature type="compositionally biased region" description="Basic residues" evidence="1">
    <location>
        <begin position="233"/>
        <end position="242"/>
    </location>
</feature>
<proteinExistence type="predicted"/>
<feature type="compositionally biased region" description="Basic and acidic residues" evidence="1">
    <location>
        <begin position="164"/>
        <end position="188"/>
    </location>
</feature>
<protein>
    <submittedName>
        <fullName evidence="2">Uncharacterized protein</fullName>
    </submittedName>
</protein>
<feature type="compositionally biased region" description="Low complexity" evidence="1">
    <location>
        <begin position="219"/>
        <end position="232"/>
    </location>
</feature>
<feature type="region of interest" description="Disordered" evidence="1">
    <location>
        <begin position="164"/>
        <end position="248"/>
    </location>
</feature>
<dbReference type="EMBL" id="CAVLEF010000011">
    <property type="protein sequence ID" value="CAK1549171.1"/>
    <property type="molecule type" value="Genomic_DNA"/>
</dbReference>
<evidence type="ECO:0000313" key="3">
    <source>
        <dbReference type="Proteomes" id="UP001497472"/>
    </source>
</evidence>
<feature type="compositionally biased region" description="Basic and acidic residues" evidence="1">
    <location>
        <begin position="112"/>
        <end position="124"/>
    </location>
</feature>
<reference evidence="2 3" key="1">
    <citation type="submission" date="2023-11" db="EMBL/GenBank/DDBJ databases">
        <authorList>
            <person name="Okamura Y."/>
        </authorList>
    </citation>
    <scope>NUCLEOTIDE SEQUENCE [LARGE SCALE GENOMIC DNA]</scope>
</reference>
<organism evidence="2 3">
    <name type="scientific">Leptosia nina</name>
    <dbReference type="NCBI Taxonomy" id="320188"/>
    <lineage>
        <taxon>Eukaryota</taxon>
        <taxon>Metazoa</taxon>
        <taxon>Ecdysozoa</taxon>
        <taxon>Arthropoda</taxon>
        <taxon>Hexapoda</taxon>
        <taxon>Insecta</taxon>
        <taxon>Pterygota</taxon>
        <taxon>Neoptera</taxon>
        <taxon>Endopterygota</taxon>
        <taxon>Lepidoptera</taxon>
        <taxon>Glossata</taxon>
        <taxon>Ditrysia</taxon>
        <taxon>Papilionoidea</taxon>
        <taxon>Pieridae</taxon>
        <taxon>Pierinae</taxon>
        <taxon>Leptosia</taxon>
    </lineage>
</organism>
<feature type="compositionally biased region" description="Low complexity" evidence="1">
    <location>
        <begin position="56"/>
        <end position="69"/>
    </location>
</feature>